<feature type="region of interest" description="Disordered" evidence="4">
    <location>
        <begin position="382"/>
        <end position="454"/>
    </location>
</feature>
<dbReference type="CDD" id="cd02674">
    <property type="entry name" value="Peptidase_C19R"/>
    <property type="match status" value="1"/>
</dbReference>
<feature type="region of interest" description="Disordered" evidence="4">
    <location>
        <begin position="343"/>
        <end position="370"/>
    </location>
</feature>
<evidence type="ECO:0000256" key="2">
    <source>
        <dbReference type="ARBA" id="ARBA00009085"/>
    </source>
</evidence>
<proteinExistence type="inferred from homology"/>
<dbReference type="PANTHER" id="PTHR21646">
    <property type="entry name" value="UBIQUITIN CARBOXYL-TERMINAL HYDROLASE"/>
    <property type="match status" value="1"/>
</dbReference>
<dbReference type="GO" id="GO:0016579">
    <property type="term" value="P:protein deubiquitination"/>
    <property type="evidence" value="ECO:0007669"/>
    <property type="project" value="InterPro"/>
</dbReference>
<dbReference type="AlphaFoldDB" id="A0A811L8B2"/>
<dbReference type="PANTHER" id="PTHR21646:SF91">
    <property type="entry name" value="USP DOMAIN-CONTAINING PROTEIN"/>
    <property type="match status" value="1"/>
</dbReference>
<evidence type="ECO:0000256" key="3">
    <source>
        <dbReference type="RuleBase" id="RU366025"/>
    </source>
</evidence>
<dbReference type="InterPro" id="IPR036873">
    <property type="entry name" value="Rhodanese-like_dom_sf"/>
</dbReference>
<keyword evidence="7" id="KW-1185">Reference proteome</keyword>
<evidence type="ECO:0000313" key="6">
    <source>
        <dbReference type="EMBL" id="CAD5223951.1"/>
    </source>
</evidence>
<dbReference type="EMBL" id="CAJFCW020000005">
    <property type="protein sequence ID" value="CAG9119200.1"/>
    <property type="molecule type" value="Genomic_DNA"/>
</dbReference>
<dbReference type="InterPro" id="IPR050185">
    <property type="entry name" value="Ub_carboxyl-term_hydrolase"/>
</dbReference>
<feature type="region of interest" description="Disordered" evidence="4">
    <location>
        <begin position="486"/>
        <end position="526"/>
    </location>
</feature>
<dbReference type="PROSITE" id="PS00973">
    <property type="entry name" value="USP_2"/>
    <property type="match status" value="1"/>
</dbReference>
<sequence>MVVVDSLSHNHELKQLRENGTLNIDVKKKFMKLTLSEAVKKLDMLHNNAMMQSSDLNQRYTLFFRVVNLCELVLQRSDLSQNKWAPDRVTSILKEAVSILERLTIEIKQRSQSRQLLDDRYEAEFRRRPSPVQKDRERSPAKPTNGVVQFDTYITPFQLVKYVELHNKPVLIIDFRTTHSPAIKYEDKNLIQVMVFEERYIDRGISYNTFYIYVDIHSRFKLNNVNTYGFVVLMGDELSEGVTLSDQSRTMALRSALAEHLSQPPLLLQGGFAAFERAYPIYVERPSNRQLSFEGLDPFTALLERARAEIPREFCYPDLSDNPKPVPFPTNEYDTKRSVMERIDELKLRDRKSPSPARKTSSRSSVKDYAKIESTVRRDYTVGPKSSVSSDTISRIDRSPVKHSSSNFSISASTHDSYTSLDERRENFDSLDRPLKQKPRPIVDRTKKPHLEGKKEVTEFPVEQNAQPKSYEEKIERNIEVKLNGETNLNGGARIDTTASQSTTLVHPRPSHRPRPPTPDRSTKKLAPEIEQRKKTLRDLFVYTVEDIRKHQRTMPCTVPPGCTGLFNMGNTCFMNATLQALFNTPNMRHFFSEDKFLDYVNVYNKRGTGGVMASCFSAMIVVMWSGNYKAISTLRFTEVFSKTCPDLCDGQQHDAQEFLVFLLDALHEDTIPVMLDKVMEQNYDGLNIGMDYQHYVKNLKSFRESPIMSIFNLTTANQIHCGSCNTGSLTFAESTQIMLELPMQSSCHITQCLQSHFRDLILDGSSAWNCPRCERKQRSRVEQKVWVLPPVLVILLKRVKQNMDGTFEKNTIGVDFDIHNLDMAPYMHQKAAKQNSKYRLYAITNHSGTMNSGHYTAFVKNQYLNKWLKFDDDYCNEVSEHEIKTEKAFILFYTNDTRLPPSM</sequence>
<dbReference type="Proteomes" id="UP000614601">
    <property type="component" value="Unassembled WGS sequence"/>
</dbReference>
<organism evidence="6 7">
    <name type="scientific">Bursaphelenchus okinawaensis</name>
    <dbReference type="NCBI Taxonomy" id="465554"/>
    <lineage>
        <taxon>Eukaryota</taxon>
        <taxon>Metazoa</taxon>
        <taxon>Ecdysozoa</taxon>
        <taxon>Nematoda</taxon>
        <taxon>Chromadorea</taxon>
        <taxon>Rhabditida</taxon>
        <taxon>Tylenchina</taxon>
        <taxon>Tylenchomorpha</taxon>
        <taxon>Aphelenchoidea</taxon>
        <taxon>Aphelenchoididae</taxon>
        <taxon>Bursaphelenchus</taxon>
    </lineage>
</organism>
<dbReference type="EC" id="3.4.19.12" evidence="3"/>
<comment type="similarity">
    <text evidence="2 3">Belongs to the peptidase C19 family.</text>
</comment>
<feature type="domain" description="USP" evidence="5">
    <location>
        <begin position="564"/>
        <end position="897"/>
    </location>
</feature>
<feature type="compositionally biased region" description="Polar residues" evidence="4">
    <location>
        <begin position="402"/>
        <end position="420"/>
    </location>
</feature>
<feature type="compositionally biased region" description="Basic and acidic residues" evidence="4">
    <location>
        <begin position="421"/>
        <end position="454"/>
    </location>
</feature>
<keyword evidence="3" id="KW-0833">Ubl conjugation pathway</keyword>
<reference evidence="6" key="1">
    <citation type="submission" date="2020-09" db="EMBL/GenBank/DDBJ databases">
        <authorList>
            <person name="Kikuchi T."/>
        </authorList>
    </citation>
    <scope>NUCLEOTIDE SEQUENCE</scope>
    <source>
        <strain evidence="6">SH1</strain>
    </source>
</reference>
<dbReference type="OrthoDB" id="292964at2759"/>
<feature type="compositionally biased region" description="Basic and acidic residues" evidence="4">
    <location>
        <begin position="343"/>
        <end position="353"/>
    </location>
</feature>
<dbReference type="PROSITE" id="PS00972">
    <property type="entry name" value="USP_1"/>
    <property type="match status" value="1"/>
</dbReference>
<dbReference type="InterPro" id="IPR018200">
    <property type="entry name" value="USP_CS"/>
</dbReference>
<dbReference type="GO" id="GO:0004843">
    <property type="term" value="F:cysteine-type deubiquitinase activity"/>
    <property type="evidence" value="ECO:0007669"/>
    <property type="project" value="UniProtKB-UniRule"/>
</dbReference>
<accession>A0A811L8B2</accession>
<evidence type="ECO:0000256" key="1">
    <source>
        <dbReference type="ARBA" id="ARBA00000707"/>
    </source>
</evidence>
<keyword evidence="3" id="KW-0378">Hydrolase</keyword>
<evidence type="ECO:0000313" key="7">
    <source>
        <dbReference type="Proteomes" id="UP000614601"/>
    </source>
</evidence>
<dbReference type="GO" id="GO:0006508">
    <property type="term" value="P:proteolysis"/>
    <property type="evidence" value="ECO:0007669"/>
    <property type="project" value="UniProtKB-KW"/>
</dbReference>
<evidence type="ECO:0000256" key="4">
    <source>
        <dbReference type="SAM" id="MobiDB-lite"/>
    </source>
</evidence>
<protein>
    <recommendedName>
        <fullName evidence="3">Ubiquitin carboxyl-terminal hydrolase</fullName>
        <ecNumber evidence="3">3.4.19.12</ecNumber>
    </recommendedName>
</protein>
<dbReference type="InterPro" id="IPR001394">
    <property type="entry name" value="Peptidase_C19_UCH"/>
</dbReference>
<dbReference type="Proteomes" id="UP000783686">
    <property type="component" value="Unassembled WGS sequence"/>
</dbReference>
<dbReference type="EMBL" id="CAJFDH010000005">
    <property type="protein sequence ID" value="CAD5223951.1"/>
    <property type="molecule type" value="Genomic_DNA"/>
</dbReference>
<dbReference type="Gene3D" id="3.90.70.10">
    <property type="entry name" value="Cysteine proteinases"/>
    <property type="match status" value="1"/>
</dbReference>
<comment type="caution">
    <text evidence="6">The sequence shown here is derived from an EMBL/GenBank/DDBJ whole genome shotgun (WGS) entry which is preliminary data.</text>
</comment>
<dbReference type="PROSITE" id="PS50235">
    <property type="entry name" value="USP_3"/>
    <property type="match status" value="1"/>
</dbReference>
<comment type="catalytic activity">
    <reaction evidence="1 3">
        <text>Thiol-dependent hydrolysis of ester, thioester, amide, peptide and isopeptide bonds formed by the C-terminal Gly of ubiquitin (a 76-residue protein attached to proteins as an intracellular targeting signal).</text>
        <dbReference type="EC" id="3.4.19.12"/>
    </reaction>
</comment>
<dbReference type="SUPFAM" id="SSF54001">
    <property type="entry name" value="Cysteine proteinases"/>
    <property type="match status" value="1"/>
</dbReference>
<name>A0A811L8B2_9BILA</name>
<dbReference type="InterPro" id="IPR038765">
    <property type="entry name" value="Papain-like_cys_pep_sf"/>
</dbReference>
<dbReference type="InterPro" id="IPR028889">
    <property type="entry name" value="USP"/>
</dbReference>
<keyword evidence="3" id="KW-0645">Protease</keyword>
<dbReference type="Pfam" id="PF00443">
    <property type="entry name" value="UCH"/>
    <property type="match status" value="1"/>
</dbReference>
<dbReference type="Gene3D" id="3.40.250.10">
    <property type="entry name" value="Rhodanese-like domain"/>
    <property type="match status" value="1"/>
</dbReference>
<evidence type="ECO:0000259" key="5">
    <source>
        <dbReference type="PROSITE" id="PS50235"/>
    </source>
</evidence>
<gene>
    <name evidence="6" type="ORF">BOKJ2_LOCUS10721</name>
</gene>
<feature type="compositionally biased region" description="Polar residues" evidence="4">
    <location>
        <begin position="384"/>
        <end position="393"/>
    </location>
</feature>
<keyword evidence="3" id="KW-0788">Thiol protease</keyword>